<proteinExistence type="inferred from homology"/>
<evidence type="ECO:0000313" key="10">
    <source>
        <dbReference type="Proteomes" id="UP001220961"/>
    </source>
</evidence>
<dbReference type="SUPFAM" id="SSF51569">
    <property type="entry name" value="Aldolase"/>
    <property type="match status" value="1"/>
</dbReference>
<feature type="region of interest" description="Disordered" evidence="7">
    <location>
        <begin position="357"/>
        <end position="377"/>
    </location>
</feature>
<dbReference type="Gene3D" id="3.20.20.70">
    <property type="entry name" value="Aldolase class I"/>
    <property type="match status" value="1"/>
</dbReference>
<dbReference type="NCBIfam" id="NF009395">
    <property type="entry name" value="PRK12755.1"/>
    <property type="match status" value="1"/>
</dbReference>
<evidence type="ECO:0000256" key="5">
    <source>
        <dbReference type="ARBA" id="ARBA00047508"/>
    </source>
</evidence>
<evidence type="ECO:0000256" key="4">
    <source>
        <dbReference type="ARBA" id="ARBA00023141"/>
    </source>
</evidence>
<dbReference type="PANTHER" id="PTHR21225">
    <property type="entry name" value="PHOSPHO-2-DEHYDRO-3-DEOXYHEPTONATE ALDOLASE DAHP SYNTHETASE"/>
    <property type="match status" value="1"/>
</dbReference>
<dbReference type="NCBIfam" id="TIGR00034">
    <property type="entry name" value="aroFGH"/>
    <property type="match status" value="1"/>
</dbReference>
<keyword evidence="3 6" id="KW-0808">Transferase</keyword>
<dbReference type="GO" id="GO:0005737">
    <property type="term" value="C:cytoplasm"/>
    <property type="evidence" value="ECO:0007669"/>
    <property type="project" value="TreeGrafter"/>
</dbReference>
<feature type="domain" description="DAHP synthetase I/KDSA" evidence="8">
    <location>
        <begin position="50"/>
        <end position="347"/>
    </location>
</feature>
<dbReference type="InterPro" id="IPR013785">
    <property type="entry name" value="Aldolase_TIM"/>
</dbReference>
<organism evidence="9 10">
    <name type="scientific">Malassezia caprae</name>
    <dbReference type="NCBI Taxonomy" id="1381934"/>
    <lineage>
        <taxon>Eukaryota</taxon>
        <taxon>Fungi</taxon>
        <taxon>Dikarya</taxon>
        <taxon>Basidiomycota</taxon>
        <taxon>Ustilaginomycotina</taxon>
        <taxon>Malasseziomycetes</taxon>
        <taxon>Malasseziales</taxon>
        <taxon>Malasseziaceae</taxon>
        <taxon>Malassezia</taxon>
    </lineage>
</organism>
<reference evidence="9" key="1">
    <citation type="submission" date="2023-03" db="EMBL/GenBank/DDBJ databases">
        <title>Mating type loci evolution in Malassezia.</title>
        <authorList>
            <person name="Coelho M.A."/>
        </authorList>
    </citation>
    <scope>NUCLEOTIDE SEQUENCE</scope>
    <source>
        <strain evidence="9">CBS 10434</strain>
    </source>
</reference>
<dbReference type="Pfam" id="PF00793">
    <property type="entry name" value="DAHP_synth_1"/>
    <property type="match status" value="1"/>
</dbReference>
<dbReference type="EMBL" id="CP119910">
    <property type="protein sequence ID" value="WFD19638.1"/>
    <property type="molecule type" value="Genomic_DNA"/>
</dbReference>
<evidence type="ECO:0000256" key="7">
    <source>
        <dbReference type="SAM" id="MobiDB-lite"/>
    </source>
</evidence>
<dbReference type="InterPro" id="IPR006218">
    <property type="entry name" value="DAHP1/KDSA"/>
</dbReference>
<dbReference type="PIRSF" id="PIRSF001361">
    <property type="entry name" value="DAHP_synthase"/>
    <property type="match status" value="1"/>
</dbReference>
<evidence type="ECO:0000256" key="2">
    <source>
        <dbReference type="ARBA" id="ARBA00022605"/>
    </source>
</evidence>
<keyword evidence="2 6" id="KW-0028">Amino-acid biosynthesis</keyword>
<comment type="catalytic activity">
    <reaction evidence="5 6">
        <text>D-erythrose 4-phosphate + phosphoenolpyruvate + H2O = 7-phospho-2-dehydro-3-deoxy-D-arabino-heptonate + phosphate</text>
        <dbReference type="Rhea" id="RHEA:14717"/>
        <dbReference type="ChEBI" id="CHEBI:15377"/>
        <dbReference type="ChEBI" id="CHEBI:16897"/>
        <dbReference type="ChEBI" id="CHEBI:43474"/>
        <dbReference type="ChEBI" id="CHEBI:58394"/>
        <dbReference type="ChEBI" id="CHEBI:58702"/>
        <dbReference type="EC" id="2.5.1.54"/>
    </reaction>
</comment>
<dbReference type="FunFam" id="3.20.20.70:FF:000005">
    <property type="entry name" value="Phospho-2-dehydro-3-deoxyheptonate aldolase"/>
    <property type="match status" value="1"/>
</dbReference>
<dbReference type="GO" id="GO:0008652">
    <property type="term" value="P:amino acid biosynthetic process"/>
    <property type="evidence" value="ECO:0007669"/>
    <property type="project" value="UniProtKB-KW"/>
</dbReference>
<sequence length="397" mass="43498">MPVYDSLNELDDRHIKSIKPLVPPQILMEEYPLSMEAAQVVQKGRRDTSEVIKNRQDRLVVIVGPCSVHDVRAGIEYAKRLKEYADQAKDDLHIIMRVYFEKPRTTVGWKGLINDPNLDGSFQINKGLRLARGFLLEVAKIGLPAATEFLDAISPQYTADLISWGAIGARTTESQVHRELTSGLSMPVGFKNGTDGSVRIAVDAIKSSSSSHHFLSVTKQGISAIVETTGNDLCHIILRGSNTGPNFSSEHVASAKASLEKAGLPARIMIDCSHGNSEKKHENQIKVVENIAEQLSVADANSWSIIGVMMESNLNEGRQNVPPEGPQSLNYGQSITDACINWDMTVAALDKLRAGVQQRRQKTPENLKPTTQVNQDLLTPQTKQEGFNDAALATLGK</sequence>
<feature type="compositionally biased region" description="Polar residues" evidence="7">
    <location>
        <begin position="368"/>
        <end position="377"/>
    </location>
</feature>
<protein>
    <recommendedName>
        <fullName evidence="6">Phospho-2-dehydro-3-deoxyheptonate aldolase</fullName>
        <ecNumber evidence="6">2.5.1.54</ecNumber>
    </recommendedName>
</protein>
<dbReference type="GO" id="GO:0009073">
    <property type="term" value="P:aromatic amino acid family biosynthetic process"/>
    <property type="evidence" value="ECO:0007669"/>
    <property type="project" value="UniProtKB-KW"/>
</dbReference>
<name>A0AAF0E8M6_9BASI</name>
<keyword evidence="10" id="KW-1185">Reference proteome</keyword>
<dbReference type="PANTHER" id="PTHR21225:SF20">
    <property type="entry name" value="PHOSPHO-2-DEHYDRO-3-DEOXYHEPTONATE ALDOLASE"/>
    <property type="match status" value="1"/>
</dbReference>
<dbReference type="EC" id="2.5.1.54" evidence="6"/>
<dbReference type="Proteomes" id="UP001220961">
    <property type="component" value="Chromosome 3"/>
</dbReference>
<evidence type="ECO:0000256" key="1">
    <source>
        <dbReference type="ARBA" id="ARBA00007985"/>
    </source>
</evidence>
<keyword evidence="4 6" id="KW-0057">Aromatic amino acid biosynthesis</keyword>
<evidence type="ECO:0000256" key="6">
    <source>
        <dbReference type="PIRNR" id="PIRNR001361"/>
    </source>
</evidence>
<dbReference type="InterPro" id="IPR006219">
    <property type="entry name" value="DAHP_synth_1"/>
</dbReference>
<gene>
    <name evidence="9" type="ORF">MCAP1_001874</name>
</gene>
<evidence type="ECO:0000256" key="3">
    <source>
        <dbReference type="ARBA" id="ARBA00022679"/>
    </source>
</evidence>
<dbReference type="NCBIfam" id="NF009396">
    <property type="entry name" value="PRK12756.1"/>
    <property type="match status" value="1"/>
</dbReference>
<accession>A0AAF0E8M6</accession>
<evidence type="ECO:0000313" key="9">
    <source>
        <dbReference type="EMBL" id="WFD19638.1"/>
    </source>
</evidence>
<dbReference type="AlphaFoldDB" id="A0AAF0E8M6"/>
<evidence type="ECO:0000259" key="8">
    <source>
        <dbReference type="Pfam" id="PF00793"/>
    </source>
</evidence>
<comment type="similarity">
    <text evidence="1 6">Belongs to the class-I DAHP synthase family.</text>
</comment>
<dbReference type="GO" id="GO:0003849">
    <property type="term" value="F:3-deoxy-7-phosphoheptulonate synthase activity"/>
    <property type="evidence" value="ECO:0007669"/>
    <property type="project" value="UniProtKB-EC"/>
</dbReference>